<name>A0A0R0K6E6_SOYBN</name>
<feature type="compositionally biased region" description="Polar residues" evidence="1">
    <location>
        <begin position="143"/>
        <end position="159"/>
    </location>
</feature>
<proteinExistence type="predicted"/>
<evidence type="ECO:0000313" key="3">
    <source>
        <dbReference type="EnsemblPlants" id="KRH60427"/>
    </source>
</evidence>
<accession>A0A0R0K6E6</accession>
<dbReference type="EnsemblPlants" id="KRH60427">
    <property type="protein sequence ID" value="KRH60427"/>
    <property type="gene ID" value="GLYMA_05G239700"/>
</dbReference>
<keyword evidence="4" id="KW-1185">Reference proteome</keyword>
<organism evidence="2">
    <name type="scientific">Glycine max</name>
    <name type="common">Soybean</name>
    <name type="synonym">Glycine hispida</name>
    <dbReference type="NCBI Taxonomy" id="3847"/>
    <lineage>
        <taxon>Eukaryota</taxon>
        <taxon>Viridiplantae</taxon>
        <taxon>Streptophyta</taxon>
        <taxon>Embryophyta</taxon>
        <taxon>Tracheophyta</taxon>
        <taxon>Spermatophyta</taxon>
        <taxon>Magnoliopsida</taxon>
        <taxon>eudicotyledons</taxon>
        <taxon>Gunneridae</taxon>
        <taxon>Pentapetalae</taxon>
        <taxon>rosids</taxon>
        <taxon>fabids</taxon>
        <taxon>Fabales</taxon>
        <taxon>Fabaceae</taxon>
        <taxon>Papilionoideae</taxon>
        <taxon>50 kb inversion clade</taxon>
        <taxon>NPAAA clade</taxon>
        <taxon>indigoferoid/millettioid clade</taxon>
        <taxon>Phaseoleae</taxon>
        <taxon>Glycine</taxon>
        <taxon>Glycine subgen. Soja</taxon>
    </lineage>
</organism>
<dbReference type="Proteomes" id="UP000008827">
    <property type="component" value="Chromosome 5"/>
</dbReference>
<sequence length="167" mass="17643">MKETQTQEHTEMQLPNMVPGTTESRSIRTLADPSVYGAQPPSNANVSVGAMQQSLIHQQMMISGNPASSVSRNIDYAQSSNPNPLGFLQIHDGNTLNQYTATEASISQQLQNSSLTSGAASSVSPYAYGSTSPILSLSLGLPNTSATGLSNQNSSTDVVDNTKNEDH</sequence>
<dbReference type="InParanoid" id="A0A0R0K6E6"/>
<dbReference type="AlphaFoldDB" id="A0A0R0K6E6"/>
<feature type="region of interest" description="Disordered" evidence="1">
    <location>
        <begin position="143"/>
        <end position="167"/>
    </location>
</feature>
<feature type="compositionally biased region" description="Basic and acidic residues" evidence="1">
    <location>
        <begin position="1"/>
        <end position="11"/>
    </location>
</feature>
<reference evidence="2 3" key="1">
    <citation type="journal article" date="2010" name="Nature">
        <title>Genome sequence of the palaeopolyploid soybean.</title>
        <authorList>
            <person name="Schmutz J."/>
            <person name="Cannon S.B."/>
            <person name="Schlueter J."/>
            <person name="Ma J."/>
            <person name="Mitros T."/>
            <person name="Nelson W."/>
            <person name="Hyten D.L."/>
            <person name="Song Q."/>
            <person name="Thelen J.J."/>
            <person name="Cheng J."/>
            <person name="Xu D."/>
            <person name="Hellsten U."/>
            <person name="May G.D."/>
            <person name="Yu Y."/>
            <person name="Sakurai T."/>
            <person name="Umezawa T."/>
            <person name="Bhattacharyya M.K."/>
            <person name="Sandhu D."/>
            <person name="Valliyodan B."/>
            <person name="Lindquist E."/>
            <person name="Peto M."/>
            <person name="Grant D."/>
            <person name="Shu S."/>
            <person name="Goodstein D."/>
            <person name="Barry K."/>
            <person name="Futrell-Griggs M."/>
            <person name="Abernathy B."/>
            <person name="Du J."/>
            <person name="Tian Z."/>
            <person name="Zhu L."/>
            <person name="Gill N."/>
            <person name="Joshi T."/>
            <person name="Libault M."/>
            <person name="Sethuraman A."/>
            <person name="Zhang X.-C."/>
            <person name="Shinozaki K."/>
            <person name="Nguyen H.T."/>
            <person name="Wing R.A."/>
            <person name="Cregan P."/>
            <person name="Specht J."/>
            <person name="Grimwood J."/>
            <person name="Rokhsar D."/>
            <person name="Stacey G."/>
            <person name="Shoemaker R.C."/>
            <person name="Jackson S.A."/>
        </authorList>
    </citation>
    <scope>NUCLEOTIDE SEQUENCE</scope>
    <source>
        <strain evidence="3">cv. Williams 82</strain>
        <tissue evidence="2">Callus</tissue>
    </source>
</reference>
<gene>
    <name evidence="2" type="ORF">GLYMA_05G239700</name>
</gene>
<protein>
    <submittedName>
        <fullName evidence="2 3">Uncharacterized protein</fullName>
    </submittedName>
</protein>
<evidence type="ECO:0000256" key="1">
    <source>
        <dbReference type="SAM" id="MobiDB-lite"/>
    </source>
</evidence>
<reference evidence="3" key="2">
    <citation type="submission" date="2018-02" db="UniProtKB">
        <authorList>
            <consortium name="EnsemblPlants"/>
        </authorList>
    </citation>
    <scope>IDENTIFICATION</scope>
    <source>
        <strain evidence="3">Williams 82</strain>
    </source>
</reference>
<evidence type="ECO:0000313" key="4">
    <source>
        <dbReference type="Proteomes" id="UP000008827"/>
    </source>
</evidence>
<dbReference type="EMBL" id="CM000838">
    <property type="protein sequence ID" value="KRH60427.1"/>
    <property type="molecule type" value="Genomic_DNA"/>
</dbReference>
<feature type="region of interest" description="Disordered" evidence="1">
    <location>
        <begin position="1"/>
        <end position="24"/>
    </location>
</feature>
<reference evidence="2" key="3">
    <citation type="submission" date="2018-07" db="EMBL/GenBank/DDBJ databases">
        <title>WGS assembly of Glycine max.</title>
        <authorList>
            <person name="Schmutz J."/>
            <person name="Cannon S."/>
            <person name="Schlueter J."/>
            <person name="Ma J."/>
            <person name="Mitros T."/>
            <person name="Nelson W."/>
            <person name="Hyten D."/>
            <person name="Song Q."/>
            <person name="Thelen J."/>
            <person name="Cheng J."/>
            <person name="Xu D."/>
            <person name="Hellsten U."/>
            <person name="May G."/>
            <person name="Yu Y."/>
            <person name="Sakurai T."/>
            <person name="Umezawa T."/>
            <person name="Bhattacharyya M."/>
            <person name="Sandhu D."/>
            <person name="Valliyodan B."/>
            <person name="Lindquist E."/>
            <person name="Peto M."/>
            <person name="Grant D."/>
            <person name="Shu S."/>
            <person name="Goodstein D."/>
            <person name="Barry K."/>
            <person name="Futrell-Griggs M."/>
            <person name="Abernathy B."/>
            <person name="Du J."/>
            <person name="Tian Z."/>
            <person name="Zhu L."/>
            <person name="Gill N."/>
            <person name="Joshi T."/>
            <person name="Libault M."/>
            <person name="Sethuraman A."/>
            <person name="Zhang X."/>
            <person name="Shinozaki K."/>
            <person name="Nguyen H."/>
            <person name="Wing R."/>
            <person name="Cregan P."/>
            <person name="Specht J."/>
            <person name="Grimwood J."/>
            <person name="Rokhsar D."/>
            <person name="Stacey G."/>
            <person name="Shoemaker R."/>
            <person name="Jackson S."/>
        </authorList>
    </citation>
    <scope>NUCLEOTIDE SEQUENCE</scope>
    <source>
        <tissue evidence="2">Callus</tissue>
    </source>
</reference>
<dbReference type="Gramene" id="KRH60427">
    <property type="protein sequence ID" value="KRH60427"/>
    <property type="gene ID" value="GLYMA_05G239700"/>
</dbReference>
<evidence type="ECO:0000313" key="2">
    <source>
        <dbReference type="EMBL" id="KRH60427.1"/>
    </source>
</evidence>